<dbReference type="CTD" id="285600"/>
<evidence type="ECO:0000313" key="2">
    <source>
        <dbReference type="RefSeq" id="XP_034296565.1"/>
    </source>
</evidence>
<reference evidence="2" key="1">
    <citation type="submission" date="2025-08" db="UniProtKB">
        <authorList>
            <consortium name="RefSeq"/>
        </authorList>
    </citation>
    <scope>IDENTIFICATION</scope>
    <source>
        <tissue evidence="2">Blood</tissue>
    </source>
</reference>
<organism evidence="1 2">
    <name type="scientific">Pantherophis guttatus</name>
    <name type="common">Corn snake</name>
    <name type="synonym">Elaphe guttata</name>
    <dbReference type="NCBI Taxonomy" id="94885"/>
    <lineage>
        <taxon>Eukaryota</taxon>
        <taxon>Metazoa</taxon>
        <taxon>Chordata</taxon>
        <taxon>Craniata</taxon>
        <taxon>Vertebrata</taxon>
        <taxon>Euteleostomi</taxon>
        <taxon>Lepidosauria</taxon>
        <taxon>Squamata</taxon>
        <taxon>Bifurcata</taxon>
        <taxon>Unidentata</taxon>
        <taxon>Episquamata</taxon>
        <taxon>Toxicofera</taxon>
        <taxon>Serpentes</taxon>
        <taxon>Colubroidea</taxon>
        <taxon>Colubridae</taxon>
        <taxon>Colubrinae</taxon>
        <taxon>Pantherophis</taxon>
    </lineage>
</organism>
<gene>
    <name evidence="2" type="primary">KIAA0825</name>
</gene>
<dbReference type="OMA" id="WEMKKDE"/>
<dbReference type="PANTHER" id="PTHR33960:SF1">
    <property type="entry name" value="SIMILAR TO KIAA0825 PROTEIN"/>
    <property type="match status" value="1"/>
</dbReference>
<proteinExistence type="predicted"/>
<evidence type="ECO:0000313" key="1">
    <source>
        <dbReference type="Proteomes" id="UP001652622"/>
    </source>
</evidence>
<dbReference type="OrthoDB" id="10007406at2759"/>
<keyword evidence="1" id="KW-1185">Reference proteome</keyword>
<dbReference type="GeneID" id="117679061"/>
<name>A0A6P9DZR3_PANGU</name>
<accession>A0A6P9DZR3</accession>
<dbReference type="Pfam" id="PF14906">
    <property type="entry name" value="DUF4495"/>
    <property type="match status" value="1"/>
</dbReference>
<protein>
    <submittedName>
        <fullName evidence="2">Uncharacterized protein KIAA0825 homolog isoform X1</fullName>
    </submittedName>
</protein>
<sequence>MEWRGDFSLEFLNLDCLLNSFPGNLEVQQVLGDIDEKIKKNTSCVEQCLKELQLELNETCSDELLQDTTSFLHWLNNHDFSSTKFSSTHQGELIKFLQTLQRLLKNEQNQEETILQFLLELSKQCGVLFPCTPSGASFDFVSSSSIHGIEDDTAVDVHCIWDDIRLHLRRYLVHQLQSNQETKTGTLQYQLQFKIQCLQHLLFLYPESEVLVKYQKMQNKLVSDLLQKCAQGKSDEMNFEKIVHNYKSSIPAFCAMIKEDLHILSGITDPSSVLKFINETYLDTFTEEITFVLHMLCELQLKEKALHAIKTSKNSKKNRGMVQVGVAEEHSRKGMNQCLTLHQLKCLSQLIKSFLLMEENIEELSSGLLLVCMSENKSIQGVLKNENESSEFPEHILKVKKSTMLEFGWRNVFKDLSPSVAYSLIIAVEDFSSKILEREQNEQSSATYYMMCLVNVQNMNESWRVVHEKEQPKQISKFCSDIMEVLDMLLPLALACTVEFFQEIRANFIEACNKVATALLTRLEERSKDVPTRAPLQNLYIILSTAVHIYQHFKMYQNEMKVDSGKPLFLALLQQYKELISILQFQVTNYCIQVCVTSILQDAESHYWDDNKAFYEGERCSFSIHMWHYFCYALQHDLWTVLSPELAQEILTEVLEESLALLACRYFQAQPSYKRTPQIRTDVTAILMTCENMLWSVCGSTQELLDPHKDRNPRIYNIHRYCNNLLAAALVLTSPLENLYKTVQSIFDDLSSDILEQAVYQPLHWLSVISEFSSSLLKTPSAGEMTTQGHLKLLLSQPYCNWNLLLRTLLHHDCLLVKILLRSFKSELSKSNEQSTCLDMKENNEINLAEAIFTVLSYCTLSPKSLADALQNYMEKEHIWDFLHNISVSSCSESEPEVVKCLKSTLINSVNGTVKEVISLMHSWEASEKYGTYLPNKTVPERLLSTVPKEWNYIYKDVKTEESGKCFTRLAAQVLSIVISKLPSVIACLPSPIKYFFLISDKKIPEKFIESEKYGFLVKTLIIIICQIFEDGNITELLTGAILDRWSKEKLSLVCICLETIIGKKKKNPKQVIHKIIQSIEQEKPNWIEKQLLKAKKLSTECTITTAKDSRNSEEETIELELTEQKINMMALDICHKPGGSEYLRQIYHIIQLNEDYLNEQLSYDGTSEEDPANIRHLCLMLRSKEQPVFDPFQVHHWYCTNVLKKCAVNEWKWDWSDMLPSYLGQNRITFGTLLAHRKIKAVCWAHHQCRKQMGDERERNSERRRQSNARRITKKLSHTTFSYFRR</sequence>
<dbReference type="PANTHER" id="PTHR33960">
    <property type="entry name" value="SIMILAR TO KIAA0825 PROTEIN"/>
    <property type="match status" value="1"/>
</dbReference>
<dbReference type="RefSeq" id="XP_034296565.1">
    <property type="nucleotide sequence ID" value="XM_034440674.2"/>
</dbReference>
<dbReference type="InterPro" id="IPR027993">
    <property type="entry name" value="DUF4495"/>
</dbReference>
<dbReference type="KEGG" id="pgut:117679061"/>
<dbReference type="Proteomes" id="UP001652622">
    <property type="component" value="Unplaced"/>
</dbReference>
<dbReference type="InParanoid" id="A0A6P9DZR3"/>